<dbReference type="InterPro" id="IPR002641">
    <property type="entry name" value="PNPLA_dom"/>
</dbReference>
<feature type="short sequence motif" description="GXSXG" evidence="2">
    <location>
        <begin position="40"/>
        <end position="44"/>
    </location>
</feature>
<comment type="caution">
    <text evidence="4">The sequence shown here is derived from an EMBL/GenBank/DDBJ whole genome shotgun (WGS) entry which is preliminary data.</text>
</comment>
<dbReference type="InterPro" id="IPR037483">
    <property type="entry name" value="YjjU-like"/>
</dbReference>
<dbReference type="Pfam" id="PF01734">
    <property type="entry name" value="Patatin"/>
    <property type="match status" value="1"/>
</dbReference>
<dbReference type="EMBL" id="JADOUE010000001">
    <property type="protein sequence ID" value="MBG6121183.1"/>
    <property type="molecule type" value="Genomic_DNA"/>
</dbReference>
<name>A0A931GQT8_9CORY</name>
<dbReference type="CDD" id="cd07208">
    <property type="entry name" value="Pat_hypo_Ecoli_yjju_like"/>
    <property type="match status" value="1"/>
</dbReference>
<dbReference type="GO" id="GO:0016787">
    <property type="term" value="F:hydrolase activity"/>
    <property type="evidence" value="ECO:0007669"/>
    <property type="project" value="UniProtKB-UniRule"/>
</dbReference>
<sequence length="288" mass="32100">MIDATDTALVIEGGGMRNSYTAPAIVRFIMEDVKFGWVGGVSAGSAHAVNYASHDPWRAREAFTDFVTHRNFGGFSSLARGKGYFNAEFIYEGSADDMPFDWETFASSDIDVHIEALRADTGHTAKFGREDFTEPARLMKMVRASSTLPKVMPLAYIDDVPYVDGALGDSGGLVIEAAEKAGYEKFMVLATKDRSYVRPEVTRPIATRRLFQKHPAIAEALIARPKIYNDAKQRILDLEKQGKAMVLFPDAMSVDAAERNLNKLRANYLAGEDQIREEWPSWVEFLSR</sequence>
<dbReference type="InterPro" id="IPR016035">
    <property type="entry name" value="Acyl_Trfase/lysoPLipase"/>
</dbReference>
<evidence type="ECO:0000313" key="5">
    <source>
        <dbReference type="Proteomes" id="UP000658613"/>
    </source>
</evidence>
<dbReference type="PROSITE" id="PS51635">
    <property type="entry name" value="PNPLA"/>
    <property type="match status" value="1"/>
</dbReference>
<evidence type="ECO:0000256" key="1">
    <source>
        <dbReference type="ARBA" id="ARBA00023098"/>
    </source>
</evidence>
<keyword evidence="5" id="KW-1185">Reference proteome</keyword>
<dbReference type="Gene3D" id="3.40.1090.10">
    <property type="entry name" value="Cytosolic phospholipase A2 catalytic domain"/>
    <property type="match status" value="1"/>
</dbReference>
<gene>
    <name evidence="4" type="ORF">IW254_000152</name>
</gene>
<dbReference type="GO" id="GO:0016042">
    <property type="term" value="P:lipid catabolic process"/>
    <property type="evidence" value="ECO:0007669"/>
    <property type="project" value="UniProtKB-UniRule"/>
</dbReference>
<feature type="active site" description="Proton acceptor" evidence="2">
    <location>
        <position position="164"/>
    </location>
</feature>
<dbReference type="Pfam" id="PF19890">
    <property type="entry name" value="DUF6363"/>
    <property type="match status" value="1"/>
</dbReference>
<feature type="active site" description="Nucleophile" evidence="2">
    <location>
        <position position="42"/>
    </location>
</feature>
<dbReference type="AlphaFoldDB" id="A0A931GQT8"/>
<dbReference type="InterPro" id="IPR045943">
    <property type="entry name" value="DUF6363"/>
</dbReference>
<evidence type="ECO:0000256" key="2">
    <source>
        <dbReference type="PROSITE-ProRule" id="PRU01161"/>
    </source>
</evidence>
<dbReference type="Proteomes" id="UP000658613">
    <property type="component" value="Unassembled WGS sequence"/>
</dbReference>
<keyword evidence="1 2" id="KW-0443">Lipid metabolism</keyword>
<feature type="short sequence motif" description="DGA/G" evidence="2">
    <location>
        <begin position="164"/>
        <end position="166"/>
    </location>
</feature>
<comment type="caution">
    <text evidence="2">Lacks conserved residue(s) required for the propagation of feature annotation.</text>
</comment>
<evidence type="ECO:0000313" key="4">
    <source>
        <dbReference type="EMBL" id="MBG6121183.1"/>
    </source>
</evidence>
<keyword evidence="2" id="KW-0378">Hydrolase</keyword>
<protein>
    <submittedName>
        <fullName evidence="4">Patatin/cPLA2 family phospholipase</fullName>
    </submittedName>
</protein>
<dbReference type="SUPFAM" id="SSF52151">
    <property type="entry name" value="FabD/lysophospholipase-like"/>
    <property type="match status" value="1"/>
</dbReference>
<keyword evidence="2" id="KW-0442">Lipid degradation</keyword>
<evidence type="ECO:0000259" key="3">
    <source>
        <dbReference type="PROSITE" id="PS51635"/>
    </source>
</evidence>
<organism evidence="4 5">
    <name type="scientific">Corynebacterium aquatimens</name>
    <dbReference type="NCBI Taxonomy" id="1190508"/>
    <lineage>
        <taxon>Bacteria</taxon>
        <taxon>Bacillati</taxon>
        <taxon>Actinomycetota</taxon>
        <taxon>Actinomycetes</taxon>
        <taxon>Mycobacteriales</taxon>
        <taxon>Corynebacteriaceae</taxon>
        <taxon>Corynebacterium</taxon>
    </lineage>
</organism>
<reference evidence="4" key="1">
    <citation type="submission" date="2020-11" db="EMBL/GenBank/DDBJ databases">
        <title>Sequencing the genomes of 1000 actinobacteria strains.</title>
        <authorList>
            <person name="Klenk H.-P."/>
        </authorList>
    </citation>
    <scope>NUCLEOTIDE SEQUENCE</scope>
    <source>
        <strain evidence="4">DSM 45632</strain>
    </source>
</reference>
<accession>A0A931GQT8</accession>
<dbReference type="RefSeq" id="WP_196823805.1">
    <property type="nucleotide sequence ID" value="NZ_CP046980.1"/>
</dbReference>
<feature type="domain" description="PNPLA" evidence="3">
    <location>
        <begin position="9"/>
        <end position="179"/>
    </location>
</feature>
<proteinExistence type="predicted"/>